<organism evidence="4 5">
    <name type="scientific">Pseudidiomarina aquimaris</name>
    <dbReference type="NCBI Taxonomy" id="641841"/>
    <lineage>
        <taxon>Bacteria</taxon>
        <taxon>Pseudomonadati</taxon>
        <taxon>Pseudomonadota</taxon>
        <taxon>Gammaproteobacteria</taxon>
        <taxon>Alteromonadales</taxon>
        <taxon>Idiomarinaceae</taxon>
        <taxon>Pseudidiomarina</taxon>
    </lineage>
</organism>
<evidence type="ECO:0000313" key="5">
    <source>
        <dbReference type="Proteomes" id="UP000286678"/>
    </source>
</evidence>
<feature type="domain" description="BD-FAE-like" evidence="3">
    <location>
        <begin position="60"/>
        <end position="238"/>
    </location>
</feature>
<keyword evidence="5" id="KW-1185">Reference proteome</keyword>
<gene>
    <name evidence="4" type="ORF">CWE21_08675</name>
</gene>
<keyword evidence="2" id="KW-0732">Signal</keyword>
<proteinExistence type="predicted"/>
<accession>A0A432XET8</accession>
<name>A0A432XET8_9GAMM</name>
<dbReference type="GO" id="GO:0016787">
    <property type="term" value="F:hydrolase activity"/>
    <property type="evidence" value="ECO:0007669"/>
    <property type="project" value="UniProtKB-KW"/>
</dbReference>
<dbReference type="InterPro" id="IPR049492">
    <property type="entry name" value="BD-FAE-like_dom"/>
</dbReference>
<evidence type="ECO:0000256" key="1">
    <source>
        <dbReference type="ARBA" id="ARBA00022801"/>
    </source>
</evidence>
<comment type="caution">
    <text evidence="4">The sequence shown here is derived from an EMBL/GenBank/DDBJ whole genome shotgun (WGS) entry which is preliminary data.</text>
</comment>
<dbReference type="EMBL" id="PIPT01000006">
    <property type="protein sequence ID" value="RUO47258.1"/>
    <property type="molecule type" value="Genomic_DNA"/>
</dbReference>
<dbReference type="PANTHER" id="PTHR48081">
    <property type="entry name" value="AB HYDROLASE SUPERFAMILY PROTEIN C4A8.06C"/>
    <property type="match status" value="1"/>
</dbReference>
<dbReference type="InterPro" id="IPR029058">
    <property type="entry name" value="AB_hydrolase_fold"/>
</dbReference>
<evidence type="ECO:0000256" key="2">
    <source>
        <dbReference type="SAM" id="SignalP"/>
    </source>
</evidence>
<dbReference type="SUPFAM" id="SSF53474">
    <property type="entry name" value="alpha/beta-Hydrolases"/>
    <property type="match status" value="1"/>
</dbReference>
<dbReference type="Pfam" id="PF20434">
    <property type="entry name" value="BD-FAE"/>
    <property type="match status" value="1"/>
</dbReference>
<dbReference type="AlphaFoldDB" id="A0A432XET8"/>
<feature type="signal peptide" evidence="2">
    <location>
        <begin position="1"/>
        <end position="18"/>
    </location>
</feature>
<protein>
    <submittedName>
        <fullName evidence="4">Alpha/beta hydrolase</fullName>
    </submittedName>
</protein>
<evidence type="ECO:0000259" key="3">
    <source>
        <dbReference type="Pfam" id="PF20434"/>
    </source>
</evidence>
<dbReference type="RefSeq" id="WP_126834046.1">
    <property type="nucleotide sequence ID" value="NZ_PIPT01000006.1"/>
</dbReference>
<evidence type="ECO:0000313" key="4">
    <source>
        <dbReference type="EMBL" id="RUO47258.1"/>
    </source>
</evidence>
<dbReference type="InterPro" id="IPR050300">
    <property type="entry name" value="GDXG_lipolytic_enzyme"/>
</dbReference>
<dbReference type="Gene3D" id="3.40.50.1820">
    <property type="entry name" value="alpha/beta hydrolase"/>
    <property type="match status" value="1"/>
</dbReference>
<dbReference type="Proteomes" id="UP000286678">
    <property type="component" value="Unassembled WGS sequence"/>
</dbReference>
<reference evidence="5" key="1">
    <citation type="journal article" date="2018" name="Front. Microbiol.">
        <title>Genome-Based Analysis Reveals the Taxonomy and Diversity of the Family Idiomarinaceae.</title>
        <authorList>
            <person name="Liu Y."/>
            <person name="Lai Q."/>
            <person name="Shao Z."/>
        </authorList>
    </citation>
    <scope>NUCLEOTIDE SEQUENCE [LARGE SCALE GENOMIC DNA]</scope>
    <source>
        <strain evidence="5">SW15</strain>
    </source>
</reference>
<dbReference type="OrthoDB" id="255603at2"/>
<dbReference type="PANTHER" id="PTHR48081:SF33">
    <property type="entry name" value="KYNURENINE FORMAMIDASE"/>
    <property type="match status" value="1"/>
</dbReference>
<keyword evidence="1 4" id="KW-0378">Hydrolase</keyword>
<feature type="chain" id="PRO_5019408818" evidence="2">
    <location>
        <begin position="19"/>
        <end position="277"/>
    </location>
</feature>
<sequence>MRKLSALLISVSVFSALAQEPRSNVSFSDVLAVPFAEPDQRIFYGDSPIQFVENWQALERQSSAPIILSIHGGCWLNAYAIEHTYAMNTALRDAGFDVWSLEYRRVGDHGGGWPGTFNDIQNGLVTIAAQYGGEQALAQRDVTLIGHSAGGHLALLAGKQQAALIDRIVGLAAITDIKAYAAGENSCQQAGKRFMEGADDQAWKAANPAEQAAQHITYLFHGDADNIVPVSQSHEFATREQVEVVWLEGAGHFDVIDPQSRAWLTILNKLKQLSAQD</sequence>